<evidence type="ECO:0000313" key="2">
    <source>
        <dbReference type="Proteomes" id="UP000288246"/>
    </source>
</evidence>
<dbReference type="OrthoDB" id="5019599at2"/>
<dbReference type="EMBL" id="BHYL01000126">
    <property type="protein sequence ID" value="GCD20220.1"/>
    <property type="molecule type" value="Genomic_DNA"/>
</dbReference>
<dbReference type="RefSeq" id="WP_124342731.1">
    <property type="nucleotide sequence ID" value="NZ_BHYL01000126.1"/>
</dbReference>
<evidence type="ECO:0000313" key="1">
    <source>
        <dbReference type="EMBL" id="GCD20220.1"/>
    </source>
</evidence>
<reference evidence="1 2" key="1">
    <citation type="submission" date="2018-11" db="EMBL/GenBank/DDBJ databases">
        <title>Draft genome sequence of Cellulomonas takizawaensis strain TKZ-21.</title>
        <authorList>
            <person name="Yamamura H."/>
            <person name="Hayashi T."/>
            <person name="Hamada M."/>
            <person name="Serisawa Y."/>
            <person name="Matsuyama K."/>
            <person name="Nakagawa Y."/>
            <person name="Otoguro M."/>
            <person name="Yanagida F."/>
            <person name="Hayakawa M."/>
        </authorList>
    </citation>
    <scope>NUCLEOTIDE SEQUENCE [LARGE SCALE GENOMIC DNA]</scope>
    <source>
        <strain evidence="1 2">TKZ-21</strain>
    </source>
</reference>
<organism evidence="1 2">
    <name type="scientific">Cellulomonas algicola</name>
    <dbReference type="NCBI Taxonomy" id="2071633"/>
    <lineage>
        <taxon>Bacteria</taxon>
        <taxon>Bacillati</taxon>
        <taxon>Actinomycetota</taxon>
        <taxon>Actinomycetes</taxon>
        <taxon>Micrococcales</taxon>
        <taxon>Cellulomonadaceae</taxon>
        <taxon>Cellulomonas</taxon>
    </lineage>
</organism>
<proteinExistence type="predicted"/>
<gene>
    <name evidence="1" type="ORF">CTKZ_17820</name>
</gene>
<comment type="caution">
    <text evidence="1">The sequence shown here is derived from an EMBL/GenBank/DDBJ whole genome shotgun (WGS) entry which is preliminary data.</text>
</comment>
<dbReference type="Proteomes" id="UP000288246">
    <property type="component" value="Unassembled WGS sequence"/>
</dbReference>
<accession>A0A401V085</accession>
<name>A0A401V085_9CELL</name>
<protein>
    <submittedName>
        <fullName evidence="1">Uncharacterized protein</fullName>
    </submittedName>
</protein>
<dbReference type="AlphaFoldDB" id="A0A401V085"/>
<sequence length="128" mass="13425">MPRELVVLSPTAPDARVLVEAGAAVDPDLGLRTLHDGAVHQVVRVDPADPSQGAGVVSIMQPLRVDNVAEVRRLLPTLTALPSWLGAGQPVWWVEAVAPWGDLGRTGIAVVQEMAARLGGVCVVQDGE</sequence>
<keyword evidence="2" id="KW-1185">Reference proteome</keyword>